<dbReference type="Pfam" id="PF11021">
    <property type="entry name" value="DUF2613"/>
    <property type="match status" value="1"/>
</dbReference>
<evidence type="ECO:0000313" key="5">
    <source>
        <dbReference type="Proteomes" id="UP000319986"/>
    </source>
</evidence>
<evidence type="ECO:0000256" key="1">
    <source>
        <dbReference type="SAM" id="Phobius"/>
    </source>
</evidence>
<keyword evidence="1" id="KW-0472">Membrane</keyword>
<dbReference type="RefSeq" id="WP_014008842.1">
    <property type="nucleotide sequence ID" value="NZ_BJNT01000005.1"/>
</dbReference>
<keyword evidence="1" id="KW-1133">Transmembrane helix</keyword>
<protein>
    <submittedName>
        <fullName evidence="2">Uncharacterized protein</fullName>
    </submittedName>
</protein>
<reference evidence="4" key="1">
    <citation type="submission" date="2015-11" db="EMBL/GenBank/DDBJ databases">
        <authorList>
            <person name="Dugat-Bony E."/>
        </authorList>
    </citation>
    <scope>NUCLEOTIDE SEQUENCE [LARGE SCALE GENOMIC DNA]</scope>
    <source>
        <strain evidence="4">Mu292</strain>
    </source>
</reference>
<proteinExistence type="predicted"/>
<evidence type="ECO:0000313" key="3">
    <source>
        <dbReference type="EMBL" id="GEC85469.1"/>
    </source>
</evidence>
<keyword evidence="1" id="KW-0812">Transmembrane</keyword>
<name>A0A0X2NLM4_9CORY</name>
<keyword evidence="4" id="KW-1185">Reference proteome</keyword>
<gene>
    <name evidence="3" type="ORF">CVA01_07830</name>
    <name evidence="2" type="ORF">CVAR292_01736</name>
</gene>
<dbReference type="AlphaFoldDB" id="A0A0X2NLM4"/>
<evidence type="ECO:0000313" key="4">
    <source>
        <dbReference type="Proteomes" id="UP000182498"/>
    </source>
</evidence>
<evidence type="ECO:0000313" key="2">
    <source>
        <dbReference type="EMBL" id="CUU66392.1"/>
    </source>
</evidence>
<dbReference type="Proteomes" id="UP000182498">
    <property type="component" value="Unassembled WGS sequence"/>
</dbReference>
<dbReference type="EMBL" id="FAUH01000011">
    <property type="protein sequence ID" value="CUU66392.1"/>
    <property type="molecule type" value="Genomic_DNA"/>
</dbReference>
<dbReference type="Proteomes" id="UP000319986">
    <property type="component" value="Unassembled WGS sequence"/>
</dbReference>
<organism evidence="2 4">
    <name type="scientific">Corynebacterium variabile</name>
    <dbReference type="NCBI Taxonomy" id="1727"/>
    <lineage>
        <taxon>Bacteria</taxon>
        <taxon>Bacillati</taxon>
        <taxon>Actinomycetota</taxon>
        <taxon>Actinomycetes</taxon>
        <taxon>Mycobacteriales</taxon>
        <taxon>Corynebacteriaceae</taxon>
        <taxon>Corynebacterium</taxon>
    </lineage>
</organism>
<dbReference type="GeneID" id="82886932"/>
<accession>A0A0X2NLM4</accession>
<sequence length="64" mass="6401">MPFETDSTPRRSLGPAVASAVVGVVLGGLVAVGVGMVADSSSLPSNNVDANDAVLGSVQYGERR</sequence>
<dbReference type="InterPro" id="IPR022566">
    <property type="entry name" value="DUF2613"/>
</dbReference>
<feature type="transmembrane region" description="Helical" evidence="1">
    <location>
        <begin position="12"/>
        <end position="38"/>
    </location>
</feature>
<dbReference type="EMBL" id="BJNT01000005">
    <property type="protein sequence ID" value="GEC85469.1"/>
    <property type="molecule type" value="Genomic_DNA"/>
</dbReference>
<reference evidence="2" key="2">
    <citation type="submission" date="2015-11" db="EMBL/GenBank/DDBJ databases">
        <authorList>
            <person name="Zhang Y."/>
            <person name="Guo Z."/>
        </authorList>
    </citation>
    <scope>NUCLEOTIDE SEQUENCE [LARGE SCALE GENOMIC DNA]</scope>
    <source>
        <strain evidence="2">Mu292</strain>
    </source>
</reference>
<reference evidence="3 5" key="3">
    <citation type="submission" date="2019-06" db="EMBL/GenBank/DDBJ databases">
        <title>Whole genome shotgun sequence of Corynebacterium variabile NBRC 15286.</title>
        <authorList>
            <person name="Hosoyama A."/>
            <person name="Uohara A."/>
            <person name="Ohji S."/>
            <person name="Ichikawa N."/>
        </authorList>
    </citation>
    <scope>NUCLEOTIDE SEQUENCE [LARGE SCALE GENOMIC DNA]</scope>
    <source>
        <strain evidence="3 5">NBRC 15286</strain>
    </source>
</reference>